<keyword evidence="3" id="KW-0560">Oxidoreductase</keyword>
<organism evidence="7 9">
    <name type="scientific">Streptomyces alfalfae</name>
    <dbReference type="NCBI Taxonomy" id="1642299"/>
    <lineage>
        <taxon>Bacteria</taxon>
        <taxon>Bacillati</taxon>
        <taxon>Actinomycetota</taxon>
        <taxon>Actinomycetes</taxon>
        <taxon>Kitasatosporales</taxon>
        <taxon>Streptomycetaceae</taxon>
        <taxon>Streptomyces</taxon>
    </lineage>
</organism>
<dbReference type="GO" id="GO:0008726">
    <property type="term" value="F:alkanesulfonate monooxygenase activity"/>
    <property type="evidence" value="ECO:0007669"/>
    <property type="project" value="TreeGrafter"/>
</dbReference>
<dbReference type="Gene3D" id="3.20.20.30">
    <property type="entry name" value="Luciferase-like domain"/>
    <property type="match status" value="1"/>
</dbReference>
<evidence type="ECO:0000256" key="3">
    <source>
        <dbReference type="ARBA" id="ARBA00023002"/>
    </source>
</evidence>
<evidence type="ECO:0000256" key="4">
    <source>
        <dbReference type="ARBA" id="ARBA00023033"/>
    </source>
</evidence>
<name>A0A1P8TG25_9ACTN</name>
<dbReference type="RefSeq" id="WP_076684750.1">
    <property type="nucleotide sequence ID" value="NZ_CP015588.1"/>
</dbReference>
<feature type="domain" description="Luciferase-like" evidence="5">
    <location>
        <begin position="9"/>
        <end position="297"/>
    </location>
</feature>
<evidence type="ECO:0000256" key="2">
    <source>
        <dbReference type="ARBA" id="ARBA00022643"/>
    </source>
</evidence>
<keyword evidence="8" id="KW-1185">Reference proteome</keyword>
<dbReference type="InterPro" id="IPR050172">
    <property type="entry name" value="SsuD_RutA_monooxygenase"/>
</dbReference>
<dbReference type="Pfam" id="PF00296">
    <property type="entry name" value="Bac_luciferase"/>
    <property type="match status" value="1"/>
</dbReference>
<reference evidence="6 8" key="1">
    <citation type="submission" date="2016-05" db="EMBL/GenBank/DDBJ databases">
        <authorList>
            <person name="Gu J."/>
        </authorList>
    </citation>
    <scope>NUCLEOTIDE SEQUENCE [LARGE SCALE GENOMIC DNA]</scope>
    <source>
        <strain evidence="6 8">ACCC40021</strain>
    </source>
</reference>
<dbReference type="EMBL" id="CP015588">
    <property type="protein sequence ID" value="APY86567.1"/>
    <property type="molecule type" value="Genomic_DNA"/>
</dbReference>
<accession>A0A1P8TG25</accession>
<keyword evidence="2" id="KW-0288">FMN</keyword>
<evidence type="ECO:0000313" key="7">
    <source>
        <dbReference type="EMBL" id="QQC91174.1"/>
    </source>
</evidence>
<evidence type="ECO:0000259" key="5">
    <source>
        <dbReference type="Pfam" id="PF00296"/>
    </source>
</evidence>
<dbReference type="Proteomes" id="UP000596130">
    <property type="component" value="Chromosome"/>
</dbReference>
<dbReference type="EMBL" id="CP065959">
    <property type="protein sequence ID" value="QQC91174.1"/>
    <property type="molecule type" value="Genomic_DNA"/>
</dbReference>
<evidence type="ECO:0000256" key="1">
    <source>
        <dbReference type="ARBA" id="ARBA00022630"/>
    </source>
</evidence>
<dbReference type="Proteomes" id="UP000187191">
    <property type="component" value="Chromosome"/>
</dbReference>
<dbReference type="InterPro" id="IPR036661">
    <property type="entry name" value="Luciferase-like_sf"/>
</dbReference>
<dbReference type="InterPro" id="IPR011251">
    <property type="entry name" value="Luciferase-like_dom"/>
</dbReference>
<proteinExistence type="predicted"/>
<dbReference type="GO" id="GO:0046306">
    <property type="term" value="P:alkanesulfonate catabolic process"/>
    <property type="evidence" value="ECO:0007669"/>
    <property type="project" value="TreeGrafter"/>
</dbReference>
<evidence type="ECO:0000313" key="6">
    <source>
        <dbReference type="EMBL" id="APY86567.1"/>
    </source>
</evidence>
<keyword evidence="4" id="KW-0503">Monooxygenase</keyword>
<dbReference type="PANTHER" id="PTHR42847:SF4">
    <property type="entry name" value="ALKANESULFONATE MONOOXYGENASE-RELATED"/>
    <property type="match status" value="1"/>
</dbReference>
<dbReference type="AlphaFoldDB" id="A0A1P8TG25"/>
<reference evidence="7 9" key="2">
    <citation type="submission" date="2020-12" db="EMBL/GenBank/DDBJ databases">
        <title>Identification and biosynthesis of polyene macrolides produced by Streptomyces alfalfae Men-myco-93-63.</title>
        <authorList>
            <person name="Liu D."/>
            <person name="Li Y."/>
            <person name="Liu L."/>
            <person name="Han X."/>
            <person name="Shen F."/>
        </authorList>
    </citation>
    <scope>NUCLEOTIDE SEQUENCE [LARGE SCALE GENOMIC DNA]</scope>
    <source>
        <strain evidence="7 9">Men-myco-93-63</strain>
    </source>
</reference>
<evidence type="ECO:0000313" key="8">
    <source>
        <dbReference type="Proteomes" id="UP000187191"/>
    </source>
</evidence>
<protein>
    <submittedName>
        <fullName evidence="6">F420-dependent oxidoreductase</fullName>
    </submittedName>
    <submittedName>
        <fullName evidence="7">LLM class flavin-dependent oxidoreductase</fullName>
    </submittedName>
</protein>
<gene>
    <name evidence="6" type="ORF">A7J05_13320</name>
    <name evidence="7" type="ORF">I8755_24260</name>
</gene>
<dbReference type="KEGG" id="ssia:A7J05_13320"/>
<keyword evidence="1" id="KW-0285">Flavoprotein</keyword>
<dbReference type="PANTHER" id="PTHR42847">
    <property type="entry name" value="ALKANESULFONATE MONOOXYGENASE"/>
    <property type="match status" value="1"/>
</dbReference>
<dbReference type="SUPFAM" id="SSF51679">
    <property type="entry name" value="Bacterial luciferase-like"/>
    <property type="match status" value="1"/>
</dbReference>
<dbReference type="OrthoDB" id="3813791at2"/>
<evidence type="ECO:0000313" key="9">
    <source>
        <dbReference type="Proteomes" id="UP000596130"/>
    </source>
</evidence>
<sequence>MQSTAGPLRIGVLLPTREQAINGTYAAAPLLDFARQAEALGFDSLWAGDSLTARPRLDPLVVLSAAAAATTRITVGTAALTPALRHPLIGANMIASLDHVAADRLVLGLGSGFPMPETEEEFASVGASFAGRVGRLDEITALWRTAWRSGEEGRPSGFEGKFWQAERLERLPKPATPGGPPLWLAGSDTPKVLARVATKYDGWLPFLPDAEAYGRARARIAELAAEAGRAPDAVTPALYATVTVNRDEAAAKAELEHYIEHYYGRSLEQMSAIQAYGWGSAESCAEWLGAYVRAGAKHLVIRVGSLDPEPQLKEIAEVLLPAVRAIAEQTNARSAQS</sequence>